<proteinExistence type="predicted"/>
<dbReference type="AlphaFoldDB" id="A0A5B7EUV4"/>
<dbReference type="Proteomes" id="UP000324222">
    <property type="component" value="Unassembled WGS sequence"/>
</dbReference>
<gene>
    <name evidence="1" type="ORF">E2C01_030120</name>
</gene>
<sequence>MQDATNVSGTTKMIWISREEECLLELVQHTEDNLVLQVRHLAVTPGTANISFSSYTQVEERDHCEEPAERVAAMFRKRASRIHHDVSLSLFVLAEVVDNVPNPQRISNGQTSLGGTGVRVCWWAWLAAAAVLLVARLESSHYAAASPASS</sequence>
<accession>A0A5B7EUV4</accession>
<name>A0A5B7EUV4_PORTR</name>
<reference evidence="1 2" key="1">
    <citation type="submission" date="2019-05" db="EMBL/GenBank/DDBJ databases">
        <title>Another draft genome of Portunus trituberculatus and its Hox gene families provides insights of decapod evolution.</title>
        <authorList>
            <person name="Jeong J.-H."/>
            <person name="Song I."/>
            <person name="Kim S."/>
            <person name="Choi T."/>
            <person name="Kim D."/>
            <person name="Ryu S."/>
            <person name="Kim W."/>
        </authorList>
    </citation>
    <scope>NUCLEOTIDE SEQUENCE [LARGE SCALE GENOMIC DNA]</scope>
    <source>
        <tissue evidence="1">Muscle</tissue>
    </source>
</reference>
<dbReference type="OrthoDB" id="6364659at2759"/>
<protein>
    <submittedName>
        <fullName evidence="1">Uncharacterized protein</fullName>
    </submittedName>
</protein>
<evidence type="ECO:0000313" key="1">
    <source>
        <dbReference type="EMBL" id="MPC36653.1"/>
    </source>
</evidence>
<keyword evidence="2" id="KW-1185">Reference proteome</keyword>
<comment type="caution">
    <text evidence="1">The sequence shown here is derived from an EMBL/GenBank/DDBJ whole genome shotgun (WGS) entry which is preliminary data.</text>
</comment>
<organism evidence="1 2">
    <name type="scientific">Portunus trituberculatus</name>
    <name type="common">Swimming crab</name>
    <name type="synonym">Neptunus trituberculatus</name>
    <dbReference type="NCBI Taxonomy" id="210409"/>
    <lineage>
        <taxon>Eukaryota</taxon>
        <taxon>Metazoa</taxon>
        <taxon>Ecdysozoa</taxon>
        <taxon>Arthropoda</taxon>
        <taxon>Crustacea</taxon>
        <taxon>Multicrustacea</taxon>
        <taxon>Malacostraca</taxon>
        <taxon>Eumalacostraca</taxon>
        <taxon>Eucarida</taxon>
        <taxon>Decapoda</taxon>
        <taxon>Pleocyemata</taxon>
        <taxon>Brachyura</taxon>
        <taxon>Eubrachyura</taxon>
        <taxon>Portunoidea</taxon>
        <taxon>Portunidae</taxon>
        <taxon>Portuninae</taxon>
        <taxon>Portunus</taxon>
    </lineage>
</organism>
<dbReference type="EMBL" id="VSRR010003569">
    <property type="protein sequence ID" value="MPC36653.1"/>
    <property type="molecule type" value="Genomic_DNA"/>
</dbReference>
<evidence type="ECO:0000313" key="2">
    <source>
        <dbReference type="Proteomes" id="UP000324222"/>
    </source>
</evidence>